<evidence type="ECO:0000313" key="1">
    <source>
        <dbReference type="EMBL" id="MBX71705.1"/>
    </source>
</evidence>
<dbReference type="EMBL" id="GGEC01091221">
    <property type="protein sequence ID" value="MBX71705.1"/>
    <property type="molecule type" value="Transcribed_RNA"/>
</dbReference>
<name>A0A2P2QXN7_RHIMU</name>
<sequence length="83" mass="9803">MICSFSLVEYGCYTCIINKFSIFDHCILKYNVSSRIVFCIRVARKGQFSSNPNHPRHFVGYFLVFLHRLNLINNILFEPSFYV</sequence>
<proteinExistence type="predicted"/>
<dbReference type="AlphaFoldDB" id="A0A2P2QXN7"/>
<accession>A0A2P2QXN7</accession>
<reference evidence="1" key="1">
    <citation type="submission" date="2018-02" db="EMBL/GenBank/DDBJ databases">
        <title>Rhizophora mucronata_Transcriptome.</title>
        <authorList>
            <person name="Meera S.P."/>
            <person name="Sreeshan A."/>
            <person name="Augustine A."/>
        </authorList>
    </citation>
    <scope>NUCLEOTIDE SEQUENCE</scope>
    <source>
        <tissue evidence="1">Leaf</tissue>
    </source>
</reference>
<protein>
    <submittedName>
        <fullName evidence="1">Uncharacterized protein</fullName>
    </submittedName>
</protein>
<organism evidence="1">
    <name type="scientific">Rhizophora mucronata</name>
    <name type="common">Asiatic mangrove</name>
    <dbReference type="NCBI Taxonomy" id="61149"/>
    <lineage>
        <taxon>Eukaryota</taxon>
        <taxon>Viridiplantae</taxon>
        <taxon>Streptophyta</taxon>
        <taxon>Embryophyta</taxon>
        <taxon>Tracheophyta</taxon>
        <taxon>Spermatophyta</taxon>
        <taxon>Magnoliopsida</taxon>
        <taxon>eudicotyledons</taxon>
        <taxon>Gunneridae</taxon>
        <taxon>Pentapetalae</taxon>
        <taxon>rosids</taxon>
        <taxon>fabids</taxon>
        <taxon>Malpighiales</taxon>
        <taxon>Rhizophoraceae</taxon>
        <taxon>Rhizophora</taxon>
    </lineage>
</organism>